<dbReference type="GO" id="GO:1903600">
    <property type="term" value="C:glutaminase complex"/>
    <property type="evidence" value="ECO:0007669"/>
    <property type="project" value="TreeGrafter"/>
</dbReference>
<comment type="catalytic activity">
    <reaction evidence="6">
        <text>L-glutamine + H2O = L-glutamate + NH4(+)</text>
        <dbReference type="Rhea" id="RHEA:15889"/>
        <dbReference type="ChEBI" id="CHEBI:15377"/>
        <dbReference type="ChEBI" id="CHEBI:28938"/>
        <dbReference type="ChEBI" id="CHEBI:29985"/>
        <dbReference type="ChEBI" id="CHEBI:58359"/>
        <dbReference type="EC" id="3.5.1.2"/>
    </reaction>
</comment>
<gene>
    <name evidence="7" type="ORF">EJ08DRAFT_733792</name>
</gene>
<dbReference type="GO" id="GO:0005829">
    <property type="term" value="C:cytosol"/>
    <property type="evidence" value="ECO:0007669"/>
    <property type="project" value="TreeGrafter"/>
</dbReference>
<dbReference type="GO" id="GO:0016829">
    <property type="term" value="F:lyase activity"/>
    <property type="evidence" value="ECO:0007669"/>
    <property type="project" value="UniProtKB-KW"/>
</dbReference>
<dbReference type="PROSITE" id="PS51273">
    <property type="entry name" value="GATASE_TYPE_1"/>
    <property type="match status" value="1"/>
</dbReference>
<keyword evidence="3" id="KW-0378">Hydrolase</keyword>
<dbReference type="InterPro" id="IPR002161">
    <property type="entry name" value="PdxT/SNO"/>
</dbReference>
<dbReference type="InterPro" id="IPR021196">
    <property type="entry name" value="PdxT/SNO_CS"/>
</dbReference>
<keyword evidence="4 7" id="KW-0315">Glutamine amidotransferase</keyword>
<keyword evidence="5" id="KW-0456">Lyase</keyword>
<reference evidence="7" key="1">
    <citation type="journal article" date="2020" name="Stud. Mycol.">
        <title>101 Dothideomycetes genomes: a test case for predicting lifestyles and emergence of pathogens.</title>
        <authorList>
            <person name="Haridas S."/>
            <person name="Albert R."/>
            <person name="Binder M."/>
            <person name="Bloem J."/>
            <person name="Labutti K."/>
            <person name="Salamov A."/>
            <person name="Andreopoulos B."/>
            <person name="Baker S."/>
            <person name="Barry K."/>
            <person name="Bills G."/>
            <person name="Bluhm B."/>
            <person name="Cannon C."/>
            <person name="Castanera R."/>
            <person name="Culley D."/>
            <person name="Daum C."/>
            <person name="Ezra D."/>
            <person name="Gonzalez J."/>
            <person name="Henrissat B."/>
            <person name="Kuo A."/>
            <person name="Liang C."/>
            <person name="Lipzen A."/>
            <person name="Lutzoni F."/>
            <person name="Magnuson J."/>
            <person name="Mondo S."/>
            <person name="Nolan M."/>
            <person name="Ohm R."/>
            <person name="Pangilinan J."/>
            <person name="Park H.-J."/>
            <person name="Ramirez L."/>
            <person name="Alfaro M."/>
            <person name="Sun H."/>
            <person name="Tritt A."/>
            <person name="Yoshinaga Y."/>
            <person name="Zwiers L.-H."/>
            <person name="Turgeon B."/>
            <person name="Goodwin S."/>
            <person name="Spatafora J."/>
            <person name="Crous P."/>
            <person name="Grigoriev I."/>
        </authorList>
    </citation>
    <scope>NUCLEOTIDE SEQUENCE</scope>
    <source>
        <strain evidence="7">CBS 130266</strain>
    </source>
</reference>
<dbReference type="EMBL" id="MU007036">
    <property type="protein sequence ID" value="KAF2430769.1"/>
    <property type="molecule type" value="Genomic_DNA"/>
</dbReference>
<dbReference type="AlphaFoldDB" id="A0A9P4NT09"/>
<evidence type="ECO:0000256" key="2">
    <source>
        <dbReference type="ARBA" id="ARBA00012918"/>
    </source>
</evidence>
<dbReference type="PROSITE" id="PS01236">
    <property type="entry name" value="PDXT_SNO_1"/>
    <property type="match status" value="1"/>
</dbReference>
<dbReference type="OrthoDB" id="2039at2759"/>
<dbReference type="GO" id="GO:0004359">
    <property type="term" value="F:glutaminase activity"/>
    <property type="evidence" value="ECO:0007669"/>
    <property type="project" value="UniProtKB-EC"/>
</dbReference>
<evidence type="ECO:0000256" key="4">
    <source>
        <dbReference type="ARBA" id="ARBA00022962"/>
    </source>
</evidence>
<dbReference type="HAMAP" id="MF_01615">
    <property type="entry name" value="PdxT"/>
    <property type="match status" value="1"/>
</dbReference>
<dbReference type="SUPFAM" id="SSF52317">
    <property type="entry name" value="Class I glutamine amidotransferase-like"/>
    <property type="match status" value="1"/>
</dbReference>
<evidence type="ECO:0000256" key="1">
    <source>
        <dbReference type="ARBA" id="ARBA00008345"/>
    </source>
</evidence>
<protein>
    <recommendedName>
        <fullName evidence="2">glutaminase</fullName>
        <ecNumber evidence="2">3.5.1.2</ecNumber>
    </recommendedName>
</protein>
<evidence type="ECO:0000313" key="7">
    <source>
        <dbReference type="EMBL" id="KAF2430769.1"/>
    </source>
</evidence>
<proteinExistence type="inferred from homology"/>
<dbReference type="Pfam" id="PF01174">
    <property type="entry name" value="SNO"/>
    <property type="match status" value="2"/>
</dbReference>
<evidence type="ECO:0000256" key="6">
    <source>
        <dbReference type="ARBA" id="ARBA00049534"/>
    </source>
</evidence>
<dbReference type="PANTHER" id="PTHR31559:SF0">
    <property type="entry name" value="PYRIDOXAL 5'-PHOSPHATE SYNTHASE SUBUNIT SNO1-RELATED"/>
    <property type="match status" value="1"/>
</dbReference>
<dbReference type="NCBIfam" id="TIGR03800">
    <property type="entry name" value="PLP_synth_Pdx2"/>
    <property type="match status" value="1"/>
</dbReference>
<dbReference type="Proteomes" id="UP000800235">
    <property type="component" value="Unassembled WGS sequence"/>
</dbReference>
<evidence type="ECO:0000256" key="3">
    <source>
        <dbReference type="ARBA" id="ARBA00022801"/>
    </source>
</evidence>
<dbReference type="GO" id="GO:0008614">
    <property type="term" value="P:pyridoxine metabolic process"/>
    <property type="evidence" value="ECO:0007669"/>
    <property type="project" value="TreeGrafter"/>
</dbReference>
<dbReference type="Gene3D" id="3.40.50.880">
    <property type="match status" value="1"/>
</dbReference>
<evidence type="ECO:0000256" key="5">
    <source>
        <dbReference type="ARBA" id="ARBA00023239"/>
    </source>
</evidence>
<comment type="similarity">
    <text evidence="1">Belongs to the glutaminase PdxT/SNO family.</text>
</comment>
<dbReference type="InterPro" id="IPR029062">
    <property type="entry name" value="Class_I_gatase-like"/>
</dbReference>
<comment type="caution">
    <text evidence="7">The sequence shown here is derived from an EMBL/GenBank/DDBJ whole genome shotgun (WGS) entry which is preliminary data.</text>
</comment>
<dbReference type="CDD" id="cd01749">
    <property type="entry name" value="GATase1_PB"/>
    <property type="match status" value="1"/>
</dbReference>
<evidence type="ECO:0000313" key="8">
    <source>
        <dbReference type="Proteomes" id="UP000800235"/>
    </source>
</evidence>
<keyword evidence="8" id="KW-1185">Reference proteome</keyword>
<dbReference type="EC" id="3.5.1.2" evidence="2"/>
<dbReference type="GO" id="GO:0042823">
    <property type="term" value="P:pyridoxal phosphate biosynthetic process"/>
    <property type="evidence" value="ECO:0007669"/>
    <property type="project" value="InterPro"/>
</dbReference>
<name>A0A9P4NT09_9PEZI</name>
<dbReference type="PROSITE" id="PS51130">
    <property type="entry name" value="PDXT_SNO_2"/>
    <property type="match status" value="1"/>
</dbReference>
<organism evidence="7 8">
    <name type="scientific">Tothia fuscella</name>
    <dbReference type="NCBI Taxonomy" id="1048955"/>
    <lineage>
        <taxon>Eukaryota</taxon>
        <taxon>Fungi</taxon>
        <taxon>Dikarya</taxon>
        <taxon>Ascomycota</taxon>
        <taxon>Pezizomycotina</taxon>
        <taxon>Dothideomycetes</taxon>
        <taxon>Pleosporomycetidae</taxon>
        <taxon>Venturiales</taxon>
        <taxon>Cylindrosympodiaceae</taxon>
        <taxon>Tothia</taxon>
    </lineage>
</organism>
<dbReference type="PANTHER" id="PTHR31559">
    <property type="entry name" value="PYRIDOXAL 5'-PHOSPHATE SYNTHASE SUBUNIT SNO"/>
    <property type="match status" value="1"/>
</dbReference>
<accession>A0A9P4NT09</accession>
<sequence>MTSPITIGVLALQGAFSEHIQLLRLASQLLNPTTTTPPITWTFLEVRTPVELAKCDALIIPGGESTTMSLVAERSGMLEPLREFVKVHRNPTWGTCAGLILLSESANRTKKGGQDLIGGLDVRVNRNHFGRQVESFEAELDLPFLSSITQKASSPTNNLQPTAVHPFHSVFIRAPVVEKILPHTTGVQVDEEGKDDTVVAPSKTAGEGVGRDVIGREVEVMARLPGRAKALSDSGVLAKDVGEEGDIIAVRQGNCFGTSFHPELTGDARIHVWWLGEVVQAVNKRKEAAAV</sequence>